<dbReference type="SUPFAM" id="SSF49503">
    <property type="entry name" value="Cupredoxins"/>
    <property type="match status" value="1"/>
</dbReference>
<feature type="transmembrane region" description="Helical" evidence="12">
    <location>
        <begin position="142"/>
        <end position="161"/>
    </location>
</feature>
<keyword evidence="8" id="KW-0186">Copper</keyword>
<dbReference type="Gramene" id="ONK74282">
    <property type="protein sequence ID" value="ONK74282"/>
    <property type="gene ID" value="A4U43_C03F4650"/>
</dbReference>
<name>A0A5P1F7W8_ASPOF</name>
<keyword evidence="5 13" id="KW-0732">Signal</keyword>
<organism evidence="15 16">
    <name type="scientific">Asparagus officinalis</name>
    <name type="common">Garden asparagus</name>
    <dbReference type="NCBI Taxonomy" id="4686"/>
    <lineage>
        <taxon>Eukaryota</taxon>
        <taxon>Viridiplantae</taxon>
        <taxon>Streptophyta</taxon>
        <taxon>Embryophyta</taxon>
        <taxon>Tracheophyta</taxon>
        <taxon>Spermatophyta</taxon>
        <taxon>Magnoliopsida</taxon>
        <taxon>Liliopsida</taxon>
        <taxon>Asparagales</taxon>
        <taxon>Asparagaceae</taxon>
        <taxon>Asparagoideae</taxon>
        <taxon>Asparagus</taxon>
    </lineage>
</organism>
<evidence type="ECO:0000256" key="3">
    <source>
        <dbReference type="ARBA" id="ARBA00022692"/>
    </source>
</evidence>
<sequence>MVSALVMMLMAACFPLNGAIDHAVGGERGWTLEVDYRAWAKTQQFRVGDNLVFKYQRGDHNVIEVDETGFKDCAAKPAATVLDTGKDVIRILTTGKKWYICTVSIHCSVAGQKLEIDVLPQAHSPEASPSDMKPPPSSLANMRSVASSYVVIVLVAVAVIFC</sequence>
<protein>
    <recommendedName>
        <fullName evidence="14">Phytocyanin domain-containing protein</fullName>
    </recommendedName>
</protein>
<evidence type="ECO:0000256" key="11">
    <source>
        <dbReference type="ARBA" id="ARBA00023180"/>
    </source>
</evidence>
<evidence type="ECO:0000256" key="5">
    <source>
        <dbReference type="ARBA" id="ARBA00022729"/>
    </source>
</evidence>
<evidence type="ECO:0000259" key="14">
    <source>
        <dbReference type="PROSITE" id="PS51485"/>
    </source>
</evidence>
<evidence type="ECO:0000256" key="8">
    <source>
        <dbReference type="ARBA" id="ARBA00023008"/>
    </source>
</evidence>
<dbReference type="FunFam" id="2.60.40.420:FF:000067">
    <property type="entry name" value="Cupredoxin superfamily protein"/>
    <property type="match status" value="1"/>
</dbReference>
<gene>
    <name evidence="15" type="ORF">A4U43_C03F4650</name>
</gene>
<dbReference type="Gene3D" id="2.60.40.420">
    <property type="entry name" value="Cupredoxins - blue copper proteins"/>
    <property type="match status" value="1"/>
</dbReference>
<accession>A0A5P1F7W8</accession>
<evidence type="ECO:0000256" key="13">
    <source>
        <dbReference type="SAM" id="SignalP"/>
    </source>
</evidence>
<dbReference type="PROSITE" id="PS51485">
    <property type="entry name" value="PHYTOCYANIN"/>
    <property type="match status" value="1"/>
</dbReference>
<dbReference type="CDD" id="cd04216">
    <property type="entry name" value="Phytocyanin"/>
    <property type="match status" value="1"/>
</dbReference>
<reference evidence="16" key="1">
    <citation type="journal article" date="2017" name="Nat. Commun.">
        <title>The asparagus genome sheds light on the origin and evolution of a young Y chromosome.</title>
        <authorList>
            <person name="Harkess A."/>
            <person name="Zhou J."/>
            <person name="Xu C."/>
            <person name="Bowers J.E."/>
            <person name="Van der Hulst R."/>
            <person name="Ayyampalayam S."/>
            <person name="Mercati F."/>
            <person name="Riccardi P."/>
            <person name="McKain M.R."/>
            <person name="Kakrana A."/>
            <person name="Tang H."/>
            <person name="Ray J."/>
            <person name="Groenendijk J."/>
            <person name="Arikit S."/>
            <person name="Mathioni S.M."/>
            <person name="Nakano M."/>
            <person name="Shan H."/>
            <person name="Telgmann-Rauber A."/>
            <person name="Kanno A."/>
            <person name="Yue Z."/>
            <person name="Chen H."/>
            <person name="Li W."/>
            <person name="Chen Y."/>
            <person name="Xu X."/>
            <person name="Zhang Y."/>
            <person name="Luo S."/>
            <person name="Chen H."/>
            <person name="Gao J."/>
            <person name="Mao Z."/>
            <person name="Pires J.C."/>
            <person name="Luo M."/>
            <person name="Kudrna D."/>
            <person name="Wing R.A."/>
            <person name="Meyers B.C."/>
            <person name="Yi K."/>
            <person name="Kong H."/>
            <person name="Lavrijsen P."/>
            <person name="Sunseri F."/>
            <person name="Falavigna A."/>
            <person name="Ye Y."/>
            <person name="Leebens-Mack J.H."/>
            <person name="Chen G."/>
        </authorList>
    </citation>
    <scope>NUCLEOTIDE SEQUENCE [LARGE SCALE GENOMIC DNA]</scope>
    <source>
        <strain evidence="16">cv. DH0086</strain>
    </source>
</reference>
<evidence type="ECO:0000256" key="9">
    <source>
        <dbReference type="ARBA" id="ARBA00023136"/>
    </source>
</evidence>
<evidence type="ECO:0000313" key="16">
    <source>
        <dbReference type="Proteomes" id="UP000243459"/>
    </source>
</evidence>
<dbReference type="GO" id="GO:0009055">
    <property type="term" value="F:electron transfer activity"/>
    <property type="evidence" value="ECO:0007669"/>
    <property type="project" value="InterPro"/>
</dbReference>
<feature type="domain" description="Phytocyanin" evidence="14">
    <location>
        <begin position="20"/>
        <end position="120"/>
    </location>
</feature>
<dbReference type="GO" id="GO:0046872">
    <property type="term" value="F:metal ion binding"/>
    <property type="evidence" value="ECO:0007669"/>
    <property type="project" value="UniProtKB-KW"/>
</dbReference>
<dbReference type="PANTHER" id="PTHR33021:SF533">
    <property type="entry name" value="PHYTOCYANIN DOMAIN-CONTAINING PROTEIN"/>
    <property type="match status" value="1"/>
</dbReference>
<dbReference type="PANTHER" id="PTHR33021">
    <property type="entry name" value="BLUE COPPER PROTEIN"/>
    <property type="match status" value="1"/>
</dbReference>
<feature type="signal peptide" evidence="13">
    <location>
        <begin position="1"/>
        <end position="19"/>
    </location>
</feature>
<keyword evidence="10" id="KW-1015">Disulfide bond</keyword>
<dbReference type="InterPro" id="IPR003245">
    <property type="entry name" value="Phytocyanin_dom"/>
</dbReference>
<evidence type="ECO:0000256" key="2">
    <source>
        <dbReference type="ARBA" id="ARBA00022448"/>
    </source>
</evidence>
<dbReference type="Pfam" id="PF02298">
    <property type="entry name" value="Cu_bind_like"/>
    <property type="match status" value="1"/>
</dbReference>
<evidence type="ECO:0000313" key="15">
    <source>
        <dbReference type="EMBL" id="ONK74282.1"/>
    </source>
</evidence>
<keyword evidence="11" id="KW-0325">Glycoprotein</keyword>
<evidence type="ECO:0000256" key="1">
    <source>
        <dbReference type="ARBA" id="ARBA00004479"/>
    </source>
</evidence>
<evidence type="ECO:0000256" key="12">
    <source>
        <dbReference type="SAM" id="Phobius"/>
    </source>
</evidence>
<dbReference type="OMA" id="THMLWIA"/>
<evidence type="ECO:0000256" key="4">
    <source>
        <dbReference type="ARBA" id="ARBA00022723"/>
    </source>
</evidence>
<keyword evidence="4" id="KW-0479">Metal-binding</keyword>
<evidence type="ECO:0000256" key="6">
    <source>
        <dbReference type="ARBA" id="ARBA00022982"/>
    </source>
</evidence>
<keyword evidence="9 12" id="KW-0472">Membrane</keyword>
<dbReference type="GO" id="GO:0005886">
    <property type="term" value="C:plasma membrane"/>
    <property type="evidence" value="ECO:0007669"/>
    <property type="project" value="TreeGrafter"/>
</dbReference>
<keyword evidence="2" id="KW-0813">Transport</keyword>
<keyword evidence="3 12" id="KW-0812">Transmembrane</keyword>
<dbReference type="AlphaFoldDB" id="A0A5P1F7W8"/>
<keyword evidence="6" id="KW-0249">Electron transport</keyword>
<keyword evidence="7 12" id="KW-1133">Transmembrane helix</keyword>
<dbReference type="GO" id="GO:0009610">
    <property type="term" value="P:response to symbiotic fungus"/>
    <property type="evidence" value="ECO:0007669"/>
    <property type="project" value="UniProtKB-ARBA"/>
</dbReference>
<dbReference type="InterPro" id="IPR008972">
    <property type="entry name" value="Cupredoxin"/>
</dbReference>
<keyword evidence="16" id="KW-1185">Reference proteome</keyword>
<evidence type="ECO:0000256" key="7">
    <source>
        <dbReference type="ARBA" id="ARBA00022989"/>
    </source>
</evidence>
<dbReference type="EMBL" id="CM007383">
    <property type="protein sequence ID" value="ONK74282.1"/>
    <property type="molecule type" value="Genomic_DNA"/>
</dbReference>
<dbReference type="InterPro" id="IPR039391">
    <property type="entry name" value="Phytocyanin-like"/>
</dbReference>
<feature type="chain" id="PRO_5024323645" description="Phytocyanin domain-containing protein" evidence="13">
    <location>
        <begin position="20"/>
        <end position="162"/>
    </location>
</feature>
<proteinExistence type="predicted"/>
<comment type="subcellular location">
    <subcellularLocation>
        <location evidence="1">Membrane</location>
        <topology evidence="1">Single-pass type I membrane protein</topology>
    </subcellularLocation>
</comment>
<evidence type="ECO:0000256" key="10">
    <source>
        <dbReference type="ARBA" id="ARBA00023157"/>
    </source>
</evidence>
<dbReference type="Proteomes" id="UP000243459">
    <property type="component" value="Chromosome 3"/>
</dbReference>